<protein>
    <submittedName>
        <fullName evidence="2">Uncharacterized protein</fullName>
    </submittedName>
</protein>
<dbReference type="Proteomes" id="UP000034076">
    <property type="component" value="Unassembled WGS sequence"/>
</dbReference>
<reference evidence="2 3" key="1">
    <citation type="submission" date="2015-04" db="EMBL/GenBank/DDBJ databases">
        <title>Draft genome sequence of bacteremic isolate Catabacter hongkongensis type strain HKU16T.</title>
        <authorList>
            <person name="Lau S.K."/>
            <person name="Teng J.L."/>
            <person name="Huang Y."/>
            <person name="Curreem S.O."/>
            <person name="Tsui S.K."/>
            <person name="Woo P.C."/>
        </authorList>
    </citation>
    <scope>NUCLEOTIDE SEQUENCE [LARGE SCALE GENOMIC DNA]</scope>
    <source>
        <strain evidence="2 3">HKU16</strain>
    </source>
</reference>
<name>A0A0M2NKJ1_9FIRM</name>
<evidence type="ECO:0000256" key="1">
    <source>
        <dbReference type="SAM" id="SignalP"/>
    </source>
</evidence>
<proteinExistence type="predicted"/>
<organism evidence="2 3">
    <name type="scientific">Christensenella hongkongensis</name>
    <dbReference type="NCBI Taxonomy" id="270498"/>
    <lineage>
        <taxon>Bacteria</taxon>
        <taxon>Bacillati</taxon>
        <taxon>Bacillota</taxon>
        <taxon>Clostridia</taxon>
        <taxon>Christensenellales</taxon>
        <taxon>Christensenellaceae</taxon>
        <taxon>Christensenella</taxon>
    </lineage>
</organism>
<dbReference type="EMBL" id="LAYJ01000088">
    <property type="protein sequence ID" value="KKI50967.1"/>
    <property type="molecule type" value="Genomic_DNA"/>
</dbReference>
<dbReference type="RefSeq" id="WP_046443244.1">
    <property type="nucleotide sequence ID" value="NZ_LAYJ01000088.1"/>
</dbReference>
<dbReference type="AlphaFoldDB" id="A0A0M2NKJ1"/>
<feature type="signal peptide" evidence="1">
    <location>
        <begin position="1"/>
        <end position="22"/>
    </location>
</feature>
<accession>A0A0M2NKJ1</accession>
<sequence length="69" mass="7785">MKKSLVAILAICMMVVGLNVTGFVEEFPDDETTMYVNEEGILMIEPQSQEEYDTIVAQIENNNKTVDEL</sequence>
<feature type="chain" id="PRO_5038894449" evidence="1">
    <location>
        <begin position="23"/>
        <end position="69"/>
    </location>
</feature>
<evidence type="ECO:0000313" key="3">
    <source>
        <dbReference type="Proteomes" id="UP000034076"/>
    </source>
</evidence>
<comment type="caution">
    <text evidence="2">The sequence shown here is derived from an EMBL/GenBank/DDBJ whole genome shotgun (WGS) entry which is preliminary data.</text>
</comment>
<keyword evidence="1" id="KW-0732">Signal</keyword>
<gene>
    <name evidence="2" type="ORF">CHK_1354</name>
</gene>
<evidence type="ECO:0000313" key="2">
    <source>
        <dbReference type="EMBL" id="KKI50967.1"/>
    </source>
</evidence>
<keyword evidence="3" id="KW-1185">Reference proteome</keyword>